<protein>
    <submittedName>
        <fullName evidence="3">Uncharacterized protein</fullName>
    </submittedName>
</protein>
<accession>A0A9X2F822</accession>
<gene>
    <name evidence="3" type="ORF">NG895_05205</name>
</gene>
<feature type="region of interest" description="Disordered" evidence="1">
    <location>
        <begin position="184"/>
        <end position="206"/>
    </location>
</feature>
<dbReference type="EMBL" id="JAMXLR010000022">
    <property type="protein sequence ID" value="MCO6043297.1"/>
    <property type="molecule type" value="Genomic_DNA"/>
</dbReference>
<keyword evidence="2" id="KW-0472">Membrane</keyword>
<feature type="transmembrane region" description="Helical" evidence="2">
    <location>
        <begin position="143"/>
        <end position="165"/>
    </location>
</feature>
<evidence type="ECO:0000256" key="2">
    <source>
        <dbReference type="SAM" id="Phobius"/>
    </source>
</evidence>
<name>A0A9X2F822_9BACT</name>
<comment type="caution">
    <text evidence="3">The sequence shown here is derived from an EMBL/GenBank/DDBJ whole genome shotgun (WGS) entry which is preliminary data.</text>
</comment>
<feature type="compositionally biased region" description="Polar residues" evidence="1">
    <location>
        <begin position="189"/>
        <end position="203"/>
    </location>
</feature>
<dbReference type="RefSeq" id="WP_252851403.1">
    <property type="nucleotide sequence ID" value="NZ_JAMXLR010000022.1"/>
</dbReference>
<organism evidence="3 4">
    <name type="scientific">Aeoliella straminimaris</name>
    <dbReference type="NCBI Taxonomy" id="2954799"/>
    <lineage>
        <taxon>Bacteria</taxon>
        <taxon>Pseudomonadati</taxon>
        <taxon>Planctomycetota</taxon>
        <taxon>Planctomycetia</taxon>
        <taxon>Pirellulales</taxon>
        <taxon>Lacipirellulaceae</taxon>
        <taxon>Aeoliella</taxon>
    </lineage>
</organism>
<feature type="region of interest" description="Disordered" evidence="1">
    <location>
        <begin position="68"/>
        <end position="96"/>
    </location>
</feature>
<sequence length="336" mass="37080">MSDYTVKKGALGTVVQYECPQCKSPLTSNVSEAGGQDTCPDCGCVFVIPGEAEKLELERRAALKQRAKIEEQQRKNHEAEDAKRRKEQRRKAKEEAAALAAVSTSPPVVAQSVNSPPSGAFLKQKREFGDGILEFSFSVARGFSVVTIVLFSILLVIALLGAVFVQIGKRKVNAPQVVAPTKAEYDSYKASSPDNSENDTSYYTDEGDGNDVLSQIATEYHLDSFAVSMLVSASESLEQSEMKEFTSGLKLLLDADNSTSKRSAAIWYAMEYAERKRAREIDLSLDRTNNQFWNRATFLLVMGSLYLFIALMSFIAFPLLIRIERNTRSVASVPQA</sequence>
<feature type="transmembrane region" description="Helical" evidence="2">
    <location>
        <begin position="297"/>
        <end position="321"/>
    </location>
</feature>
<dbReference type="Proteomes" id="UP001155241">
    <property type="component" value="Unassembled WGS sequence"/>
</dbReference>
<evidence type="ECO:0000313" key="4">
    <source>
        <dbReference type="Proteomes" id="UP001155241"/>
    </source>
</evidence>
<reference evidence="3" key="1">
    <citation type="submission" date="2022-06" db="EMBL/GenBank/DDBJ databases">
        <title>Aeoliella straminimaris, a novel planctomycete from sediments.</title>
        <authorList>
            <person name="Vitorino I.R."/>
            <person name="Lage O.M."/>
        </authorList>
    </citation>
    <scope>NUCLEOTIDE SEQUENCE</scope>
    <source>
        <strain evidence="3">ICT_H6.2</strain>
    </source>
</reference>
<dbReference type="AlphaFoldDB" id="A0A9X2F822"/>
<evidence type="ECO:0000256" key="1">
    <source>
        <dbReference type="SAM" id="MobiDB-lite"/>
    </source>
</evidence>
<feature type="compositionally biased region" description="Basic and acidic residues" evidence="1">
    <location>
        <begin position="68"/>
        <end position="84"/>
    </location>
</feature>
<proteinExistence type="predicted"/>
<evidence type="ECO:0000313" key="3">
    <source>
        <dbReference type="EMBL" id="MCO6043297.1"/>
    </source>
</evidence>
<keyword evidence="4" id="KW-1185">Reference proteome</keyword>
<keyword evidence="2" id="KW-1133">Transmembrane helix</keyword>
<keyword evidence="2" id="KW-0812">Transmembrane</keyword>